<dbReference type="PROSITE" id="PS00211">
    <property type="entry name" value="ABC_TRANSPORTER_1"/>
    <property type="match status" value="1"/>
</dbReference>
<protein>
    <submittedName>
        <fullName evidence="7">ABC transporter ATP-binding protein</fullName>
    </submittedName>
</protein>
<comment type="similarity">
    <text evidence="1">Belongs to the ABC transporter superfamily.</text>
</comment>
<evidence type="ECO:0000313" key="8">
    <source>
        <dbReference type="Proteomes" id="UP001178354"/>
    </source>
</evidence>
<keyword evidence="2" id="KW-0813">Transport</keyword>
<dbReference type="Pfam" id="PF00005">
    <property type="entry name" value="ABC_tran"/>
    <property type="match status" value="1"/>
</dbReference>
<proteinExistence type="inferred from homology"/>
<reference evidence="7" key="1">
    <citation type="journal article" date="2010" name="Int. J. Syst. Evol. Microbiol.">
        <title>Porticoccus litoralis gen. nov., sp. nov., a gammaproteobacterium isolated from the Yellow Sea.</title>
        <authorList>
            <person name="Oh H.M."/>
            <person name="Kim H."/>
            <person name="Kim K.M."/>
            <person name="Min G.S."/>
            <person name="Cho J.C."/>
        </authorList>
    </citation>
    <scope>NUCLEOTIDE SEQUENCE</scope>
    <source>
        <strain evidence="7">DSM 25064</strain>
    </source>
</reference>
<dbReference type="PROSITE" id="PS50893">
    <property type="entry name" value="ABC_TRANSPORTER_2"/>
    <property type="match status" value="1"/>
</dbReference>
<evidence type="ECO:0000313" key="7">
    <source>
        <dbReference type="EMBL" id="MDP1520010.1"/>
    </source>
</evidence>
<feature type="domain" description="ABC transporter" evidence="6">
    <location>
        <begin position="5"/>
        <end position="227"/>
    </location>
</feature>
<evidence type="ECO:0000256" key="2">
    <source>
        <dbReference type="ARBA" id="ARBA00022448"/>
    </source>
</evidence>
<sequence length="294" mass="33311">MSAILEIRNLSKNFRHLKAVDDVSFAIPRGSCFGLLGPNGAGKTTTIEMIEGITTPSSGEIFYQGQIRDRRFLEQTGIQFQSTALMDYLTTREVIGLFSNFYPRALPLEELVELCQLEEFLDTYATRLSGGQRQRLLLAVALINDPEILFLDEPTTGLDPQSRRHFWSLISNIKARGKTVLLTTHYMEEAELLCDHMVIMDKGKIIAEGTPQGLLRQHFDFTYICIDYEDFSCDPNNLPFAIERREDCIAIATNSVEQTLAKLVTMDINLQSLRVRNPSLDDLFLKLTGHSLRN</sequence>
<dbReference type="Proteomes" id="UP001178354">
    <property type="component" value="Unassembled WGS sequence"/>
</dbReference>
<dbReference type="EMBL" id="JAUUUU010000001">
    <property type="protein sequence ID" value="MDP1520010.1"/>
    <property type="molecule type" value="Genomic_DNA"/>
</dbReference>
<keyword evidence="3" id="KW-0536">Nodulation</keyword>
<dbReference type="PANTHER" id="PTHR42711">
    <property type="entry name" value="ABC TRANSPORTER ATP-BINDING PROTEIN"/>
    <property type="match status" value="1"/>
</dbReference>
<evidence type="ECO:0000256" key="4">
    <source>
        <dbReference type="ARBA" id="ARBA00022741"/>
    </source>
</evidence>
<dbReference type="GO" id="GO:0016887">
    <property type="term" value="F:ATP hydrolysis activity"/>
    <property type="evidence" value="ECO:0007669"/>
    <property type="project" value="InterPro"/>
</dbReference>
<keyword evidence="5 7" id="KW-0067">ATP-binding</keyword>
<evidence type="ECO:0000259" key="6">
    <source>
        <dbReference type="PROSITE" id="PS50893"/>
    </source>
</evidence>
<dbReference type="Gene3D" id="3.40.50.300">
    <property type="entry name" value="P-loop containing nucleotide triphosphate hydrolases"/>
    <property type="match status" value="1"/>
</dbReference>
<dbReference type="InterPro" id="IPR050763">
    <property type="entry name" value="ABC_transporter_ATP-binding"/>
</dbReference>
<dbReference type="InterPro" id="IPR003439">
    <property type="entry name" value="ABC_transporter-like_ATP-bd"/>
</dbReference>
<dbReference type="SUPFAM" id="SSF52540">
    <property type="entry name" value="P-loop containing nucleoside triphosphate hydrolases"/>
    <property type="match status" value="1"/>
</dbReference>
<dbReference type="GO" id="GO:0005524">
    <property type="term" value="F:ATP binding"/>
    <property type="evidence" value="ECO:0007669"/>
    <property type="project" value="UniProtKB-KW"/>
</dbReference>
<dbReference type="RefSeq" id="WP_305169523.1">
    <property type="nucleotide sequence ID" value="NZ_JAUUUU010000001.1"/>
</dbReference>
<organism evidence="7 8">
    <name type="scientific">Porticoccus litoralis</name>
    <dbReference type="NCBI Taxonomy" id="434086"/>
    <lineage>
        <taxon>Bacteria</taxon>
        <taxon>Pseudomonadati</taxon>
        <taxon>Pseudomonadota</taxon>
        <taxon>Gammaproteobacteria</taxon>
        <taxon>Cellvibrionales</taxon>
        <taxon>Porticoccaceae</taxon>
        <taxon>Porticoccus</taxon>
    </lineage>
</organism>
<dbReference type="PANTHER" id="PTHR42711:SF5">
    <property type="entry name" value="ABC TRANSPORTER ATP-BINDING PROTEIN NATA"/>
    <property type="match status" value="1"/>
</dbReference>
<dbReference type="SMART" id="SM00382">
    <property type="entry name" value="AAA"/>
    <property type="match status" value="1"/>
</dbReference>
<name>A0AAW8B3E4_9GAMM</name>
<comment type="caution">
    <text evidence="7">The sequence shown here is derived from an EMBL/GenBank/DDBJ whole genome shotgun (WGS) entry which is preliminary data.</text>
</comment>
<evidence type="ECO:0000256" key="5">
    <source>
        <dbReference type="ARBA" id="ARBA00022840"/>
    </source>
</evidence>
<dbReference type="AlphaFoldDB" id="A0AAW8B3E4"/>
<dbReference type="InterPro" id="IPR017871">
    <property type="entry name" value="ABC_transporter-like_CS"/>
</dbReference>
<evidence type="ECO:0000256" key="1">
    <source>
        <dbReference type="ARBA" id="ARBA00005417"/>
    </source>
</evidence>
<evidence type="ECO:0000256" key="3">
    <source>
        <dbReference type="ARBA" id="ARBA00022458"/>
    </source>
</evidence>
<gene>
    <name evidence="7" type="ORF">Q8A57_03420</name>
</gene>
<dbReference type="InterPro" id="IPR003593">
    <property type="entry name" value="AAA+_ATPase"/>
</dbReference>
<dbReference type="CDD" id="cd03230">
    <property type="entry name" value="ABC_DR_subfamily_A"/>
    <property type="match status" value="1"/>
</dbReference>
<reference evidence="7" key="2">
    <citation type="submission" date="2023-08" db="EMBL/GenBank/DDBJ databases">
        <authorList>
            <person name="Luo J."/>
        </authorList>
    </citation>
    <scope>NUCLEOTIDE SEQUENCE</scope>
    <source>
        <strain evidence="7">DSM 25064</strain>
    </source>
</reference>
<keyword evidence="8" id="KW-1185">Reference proteome</keyword>
<keyword evidence="4" id="KW-0547">Nucleotide-binding</keyword>
<dbReference type="InterPro" id="IPR027417">
    <property type="entry name" value="P-loop_NTPase"/>
</dbReference>
<accession>A0AAW8B3E4</accession>